<dbReference type="Gene3D" id="1.10.443.10">
    <property type="entry name" value="Intergrase catalytic core"/>
    <property type="match status" value="1"/>
</dbReference>
<dbReference type="Pfam" id="PF00589">
    <property type="entry name" value="Phage_integrase"/>
    <property type="match status" value="1"/>
</dbReference>
<dbReference type="SUPFAM" id="SSF56349">
    <property type="entry name" value="DNA breaking-rejoining enzymes"/>
    <property type="match status" value="1"/>
</dbReference>
<evidence type="ECO:0000256" key="4">
    <source>
        <dbReference type="ARBA" id="ARBA00023172"/>
    </source>
</evidence>
<comment type="caution">
    <text evidence="6">The sequence shown here is derived from an EMBL/GenBank/DDBJ whole genome shotgun (WGS) entry which is preliminary data.</text>
</comment>
<dbReference type="InterPro" id="IPR011010">
    <property type="entry name" value="DNA_brk_join_enz"/>
</dbReference>
<evidence type="ECO:0000259" key="5">
    <source>
        <dbReference type="PROSITE" id="PS51898"/>
    </source>
</evidence>
<keyword evidence="2" id="KW-0229">DNA integration</keyword>
<dbReference type="AlphaFoldDB" id="A0A423D4Y5"/>
<organism evidence="6 7">
    <name type="scientific">Pseudomonas vranovensis</name>
    <dbReference type="NCBI Taxonomy" id="321661"/>
    <lineage>
        <taxon>Bacteria</taxon>
        <taxon>Pseudomonadati</taxon>
        <taxon>Pseudomonadota</taxon>
        <taxon>Gammaproteobacteria</taxon>
        <taxon>Pseudomonadales</taxon>
        <taxon>Pseudomonadaceae</taxon>
        <taxon>Pseudomonas</taxon>
    </lineage>
</organism>
<dbReference type="PANTHER" id="PTHR30349:SF41">
    <property type="entry name" value="INTEGRASE_RECOMBINASE PROTEIN MJ0367-RELATED"/>
    <property type="match status" value="1"/>
</dbReference>
<dbReference type="GO" id="GO:0015074">
    <property type="term" value="P:DNA integration"/>
    <property type="evidence" value="ECO:0007669"/>
    <property type="project" value="UniProtKB-KW"/>
</dbReference>
<sequence length="676" mass="77191">MSSIKLSDDELIAAFEADNEEALDAALEDMLAESSAGAVQAKDSLKNKLAIFPNGDFPVSEYSNFCDQEWILDKPKNDFAPKVKLDRQIPGSNFLKSCLLYYLIPNFSFQGNVKSYRTTKSRGYEYSAIDDFLFKPNHLTATPADLALISIPMINRALDAAKNSETTRKYVSLFFFIRLWSALSIQKLIPDEICLNLDLRNVDTAERHRDVREIFTGVMQGWVPYSENELEHLINYALFWTEEAMPHLQTARNYIRENEFDEIAGYTILRHQELPDFEKFFNIEVNGTRVLYYNVVHRTITKGKYSWPGHAYTWVQHYAIALDRVRNGLFILIALITGARKSELAPLTLNDIWADEAGEYWIRIKRYKTANDPAHNGEADDLPLPKFIGEKVEAFKELRDVEPFRKREVLFQANQSVKPLNQVTPAILNGIINQLKDEVPVERIHCHRFRKTIAEILINRDERNIELIRMLFGHHSYEMTLRYISRNPHLVMGVAQALEDSFASEFHEIVSSVRDGSYSGAPAERIAEQIATRPNEFTGKRLRVSIMVYISHLLVAGEPVYISRTAIGTFCVSGELFSPDNPPPCLEGRPNSDGHLMPDPQNCQIDCRNAVVLAKARQAIVDNIEFFTSVLADNINTISKKAELQIRRKIEAHQRHLNNLERNQHAPGLIPLRAIA</sequence>
<dbReference type="GO" id="GO:0003677">
    <property type="term" value="F:DNA binding"/>
    <property type="evidence" value="ECO:0007669"/>
    <property type="project" value="UniProtKB-KW"/>
</dbReference>
<evidence type="ECO:0000313" key="6">
    <source>
        <dbReference type="EMBL" id="ROL66627.1"/>
    </source>
</evidence>
<dbReference type="EMBL" id="MOAM01000028">
    <property type="protein sequence ID" value="ROL66627.1"/>
    <property type="molecule type" value="Genomic_DNA"/>
</dbReference>
<dbReference type="Proteomes" id="UP000285286">
    <property type="component" value="Unassembled WGS sequence"/>
</dbReference>
<dbReference type="RefSeq" id="WP_123567274.1">
    <property type="nucleotide sequence ID" value="NZ_MOAM01000028.1"/>
</dbReference>
<dbReference type="PANTHER" id="PTHR30349">
    <property type="entry name" value="PHAGE INTEGRASE-RELATED"/>
    <property type="match status" value="1"/>
</dbReference>
<comment type="similarity">
    <text evidence="1">Belongs to the 'phage' integrase family.</text>
</comment>
<feature type="domain" description="Tyr recombinase" evidence="5">
    <location>
        <begin position="303"/>
        <end position="500"/>
    </location>
</feature>
<keyword evidence="3" id="KW-0238">DNA-binding</keyword>
<evidence type="ECO:0000256" key="2">
    <source>
        <dbReference type="ARBA" id="ARBA00022908"/>
    </source>
</evidence>
<dbReference type="GO" id="GO:0006310">
    <property type="term" value="P:DNA recombination"/>
    <property type="evidence" value="ECO:0007669"/>
    <property type="project" value="UniProtKB-KW"/>
</dbReference>
<evidence type="ECO:0000256" key="1">
    <source>
        <dbReference type="ARBA" id="ARBA00008857"/>
    </source>
</evidence>
<dbReference type="InterPro" id="IPR002104">
    <property type="entry name" value="Integrase_catalytic"/>
</dbReference>
<name>A0A423D4Y5_9PSED</name>
<evidence type="ECO:0000256" key="3">
    <source>
        <dbReference type="ARBA" id="ARBA00023125"/>
    </source>
</evidence>
<dbReference type="PROSITE" id="PS51898">
    <property type="entry name" value="TYR_RECOMBINASE"/>
    <property type="match status" value="1"/>
</dbReference>
<gene>
    <name evidence="6" type="ORF">BHU25_20835</name>
</gene>
<keyword evidence="7" id="KW-1185">Reference proteome</keyword>
<proteinExistence type="inferred from homology"/>
<dbReference type="InterPro" id="IPR013762">
    <property type="entry name" value="Integrase-like_cat_sf"/>
</dbReference>
<keyword evidence="4" id="KW-0233">DNA recombination</keyword>
<evidence type="ECO:0000313" key="7">
    <source>
        <dbReference type="Proteomes" id="UP000285286"/>
    </source>
</evidence>
<protein>
    <recommendedName>
        <fullName evidence="5">Tyr recombinase domain-containing protein</fullName>
    </recommendedName>
</protein>
<accession>A0A423D4Y5</accession>
<reference evidence="6 7" key="1">
    <citation type="submission" date="2016-10" db="EMBL/GenBank/DDBJ databases">
        <title>Comparative genome analysis of multiple Pseudomonas spp. focuses on biocontrol and plant growth promoting traits.</title>
        <authorList>
            <person name="Tao X.-Y."/>
            <person name="Taylor C.G."/>
        </authorList>
    </citation>
    <scope>NUCLEOTIDE SEQUENCE [LARGE SCALE GENOMIC DNA]</scope>
    <source>
        <strain evidence="6 7">15D11</strain>
    </source>
</reference>
<dbReference type="InterPro" id="IPR050090">
    <property type="entry name" value="Tyrosine_recombinase_XerCD"/>
</dbReference>